<evidence type="ECO:0000313" key="1">
    <source>
        <dbReference type="EMBL" id="TWT78717.1"/>
    </source>
</evidence>
<dbReference type="Proteomes" id="UP000315010">
    <property type="component" value="Unassembled WGS sequence"/>
</dbReference>
<accession>A0A5C5YW15</accession>
<keyword evidence="2" id="KW-1185">Reference proteome</keyword>
<gene>
    <name evidence="1" type="ORF">CA13_01140</name>
</gene>
<reference evidence="1 2" key="1">
    <citation type="submission" date="2019-02" db="EMBL/GenBank/DDBJ databases">
        <title>Deep-cultivation of Planctomycetes and their phenomic and genomic characterization uncovers novel biology.</title>
        <authorList>
            <person name="Wiegand S."/>
            <person name="Jogler M."/>
            <person name="Boedeker C."/>
            <person name="Pinto D."/>
            <person name="Vollmers J."/>
            <person name="Rivas-Marin E."/>
            <person name="Kohn T."/>
            <person name="Peeters S.H."/>
            <person name="Heuer A."/>
            <person name="Rast P."/>
            <person name="Oberbeckmann S."/>
            <person name="Bunk B."/>
            <person name="Jeske O."/>
            <person name="Meyerdierks A."/>
            <person name="Storesund J.E."/>
            <person name="Kallscheuer N."/>
            <person name="Luecker S."/>
            <person name="Lage O.M."/>
            <person name="Pohl T."/>
            <person name="Merkel B.J."/>
            <person name="Hornburger P."/>
            <person name="Mueller R.-W."/>
            <person name="Bruemmer F."/>
            <person name="Labrenz M."/>
            <person name="Spormann A.M."/>
            <person name="Op Den Camp H."/>
            <person name="Overmann J."/>
            <person name="Amann R."/>
            <person name="Jetten M.S.M."/>
            <person name="Mascher T."/>
            <person name="Medema M.H."/>
            <person name="Devos D.P."/>
            <person name="Kaster A.-K."/>
            <person name="Ovreas L."/>
            <person name="Rohde M."/>
            <person name="Galperin M.Y."/>
            <person name="Jogler C."/>
        </authorList>
    </citation>
    <scope>NUCLEOTIDE SEQUENCE [LARGE SCALE GENOMIC DNA]</scope>
    <source>
        <strain evidence="1 2">CA13</strain>
    </source>
</reference>
<organism evidence="1 2">
    <name type="scientific">Novipirellula herctigrandis</name>
    <dbReference type="NCBI Taxonomy" id="2527986"/>
    <lineage>
        <taxon>Bacteria</taxon>
        <taxon>Pseudomonadati</taxon>
        <taxon>Planctomycetota</taxon>
        <taxon>Planctomycetia</taxon>
        <taxon>Pirellulales</taxon>
        <taxon>Pirellulaceae</taxon>
        <taxon>Novipirellula</taxon>
    </lineage>
</organism>
<name>A0A5C5YW15_9BACT</name>
<comment type="caution">
    <text evidence="1">The sequence shown here is derived from an EMBL/GenBank/DDBJ whole genome shotgun (WGS) entry which is preliminary data.</text>
</comment>
<proteinExistence type="predicted"/>
<protein>
    <submittedName>
        <fullName evidence="1">Uncharacterized protein</fullName>
    </submittedName>
</protein>
<dbReference type="AlphaFoldDB" id="A0A5C5YW15"/>
<sequence length="114" mass="12512">MSCAACFSCPFLLPSHLTSPFGKGRALRLGRGLVVAASAERPPPRCARPLPLSRAGVVCIYSSSFNRDDAYLSTSRSTPAWVAMTEFIRSVFFESITMAVHRWNTLLRSTLSLD</sequence>
<dbReference type="EMBL" id="SJPJ01000001">
    <property type="protein sequence ID" value="TWT78717.1"/>
    <property type="molecule type" value="Genomic_DNA"/>
</dbReference>
<evidence type="ECO:0000313" key="2">
    <source>
        <dbReference type="Proteomes" id="UP000315010"/>
    </source>
</evidence>